<evidence type="ECO:0000256" key="2">
    <source>
        <dbReference type="ARBA" id="ARBA00010971"/>
    </source>
</evidence>
<dbReference type="GO" id="GO:0101006">
    <property type="term" value="F:protein histidine phosphatase activity"/>
    <property type="evidence" value="ECO:0007669"/>
    <property type="project" value="TreeGrafter"/>
</dbReference>
<evidence type="ECO:0000256" key="1">
    <source>
        <dbReference type="ARBA" id="ARBA00002508"/>
    </source>
</evidence>
<reference evidence="9" key="1">
    <citation type="submission" date="2022-10" db="EMBL/GenBank/DDBJ databases">
        <title>Genome assembly of Pristionchus species.</title>
        <authorList>
            <person name="Yoshida K."/>
            <person name="Sommer R.J."/>
        </authorList>
    </citation>
    <scope>NUCLEOTIDE SEQUENCE [LARGE SCALE GENOMIC DNA]</scope>
    <source>
        <strain evidence="9">RS5460</strain>
    </source>
</reference>
<comment type="function">
    <text evidence="1">JanA and janB regulate somatic sex differentiation.</text>
</comment>
<dbReference type="GO" id="GO:0007548">
    <property type="term" value="P:sex differentiation"/>
    <property type="evidence" value="ECO:0007669"/>
    <property type="project" value="UniProtKB-KW"/>
</dbReference>
<evidence type="ECO:0000256" key="6">
    <source>
        <dbReference type="PIRSR" id="PIRSR607702-1"/>
    </source>
</evidence>
<dbReference type="Proteomes" id="UP001328107">
    <property type="component" value="Unassembled WGS sequence"/>
</dbReference>
<comment type="caution">
    <text evidence="8">The sequence shown here is derived from an EMBL/GenBank/DDBJ whole genome shotgun (WGS) entry which is preliminary data.</text>
</comment>
<evidence type="ECO:0000256" key="3">
    <source>
        <dbReference type="ARBA" id="ARBA00022782"/>
    </source>
</evidence>
<evidence type="ECO:0000313" key="8">
    <source>
        <dbReference type="EMBL" id="GMR53186.1"/>
    </source>
</evidence>
<organism evidence="8 9">
    <name type="scientific">Pristionchus mayeri</name>
    <dbReference type="NCBI Taxonomy" id="1317129"/>
    <lineage>
        <taxon>Eukaryota</taxon>
        <taxon>Metazoa</taxon>
        <taxon>Ecdysozoa</taxon>
        <taxon>Nematoda</taxon>
        <taxon>Chromadorea</taxon>
        <taxon>Rhabditida</taxon>
        <taxon>Rhabditina</taxon>
        <taxon>Diplogasteromorpha</taxon>
        <taxon>Diplogasteroidea</taxon>
        <taxon>Neodiplogasteridae</taxon>
        <taxon>Pristionchus</taxon>
    </lineage>
</organism>
<feature type="active site" description="Proton acceptor" evidence="6">
    <location>
        <position position="49"/>
    </location>
</feature>
<dbReference type="GO" id="GO:0005829">
    <property type="term" value="C:cytosol"/>
    <property type="evidence" value="ECO:0007669"/>
    <property type="project" value="TreeGrafter"/>
</dbReference>
<keyword evidence="9" id="KW-1185">Reference proteome</keyword>
<dbReference type="Gene3D" id="3.50.20.20">
    <property type="entry name" value="Janus/Ocnus"/>
    <property type="match status" value="1"/>
</dbReference>
<evidence type="ECO:0000256" key="4">
    <source>
        <dbReference type="ARBA" id="ARBA00022928"/>
    </source>
</evidence>
<dbReference type="FunFam" id="3.50.20.20:FF:000002">
    <property type="entry name" value="Sex-regulated protein janus-B"/>
    <property type="match status" value="1"/>
</dbReference>
<protein>
    <recommendedName>
        <fullName evidence="5">Sex-regulated protein janus-B</fullName>
    </recommendedName>
</protein>
<evidence type="ECO:0000256" key="7">
    <source>
        <dbReference type="PIRSR" id="PIRSR607702-2"/>
    </source>
</evidence>
<evidence type="ECO:0000313" key="9">
    <source>
        <dbReference type="Proteomes" id="UP001328107"/>
    </source>
</evidence>
<name>A0AAN5CYQ0_9BILA</name>
<dbReference type="PANTHER" id="PTHR12258:SF5">
    <property type="entry name" value="BCDNA.GH02250-RELATED"/>
    <property type="match status" value="1"/>
</dbReference>
<comment type="similarity">
    <text evidence="2">Belongs to the janus family.</text>
</comment>
<feature type="binding site" evidence="7">
    <location>
        <position position="21"/>
    </location>
    <ligand>
        <name>substrate</name>
    </ligand>
</feature>
<proteinExistence type="inferred from homology"/>
<keyword evidence="4" id="KW-0726">Sexual differentiation</keyword>
<dbReference type="InterPro" id="IPR007702">
    <property type="entry name" value="Janus"/>
</dbReference>
<evidence type="ECO:0000256" key="5">
    <source>
        <dbReference type="ARBA" id="ARBA00068496"/>
    </source>
</evidence>
<dbReference type="SUPFAM" id="SSF143724">
    <property type="entry name" value="PHP14-like"/>
    <property type="match status" value="1"/>
</dbReference>
<dbReference type="AlphaFoldDB" id="A0AAN5CYQ0"/>
<dbReference type="EMBL" id="BTRK01000005">
    <property type="protein sequence ID" value="GMR53186.1"/>
    <property type="molecule type" value="Genomic_DNA"/>
</dbReference>
<dbReference type="InterPro" id="IPR038596">
    <property type="entry name" value="Janus_sf"/>
</dbReference>
<accession>A0AAN5CYQ0</accession>
<dbReference type="GO" id="GO:0030154">
    <property type="term" value="P:cell differentiation"/>
    <property type="evidence" value="ECO:0007669"/>
    <property type="project" value="UniProtKB-KW"/>
</dbReference>
<gene>
    <name evidence="8" type="ORF">PMAYCL1PPCAC_23381</name>
</gene>
<dbReference type="PANTHER" id="PTHR12258">
    <property type="entry name" value="JANUS-A/JANUS-B"/>
    <property type="match status" value="1"/>
</dbReference>
<sequence length="121" mass="13892">MAAKSMEDIKDVDLDNSGVFKYIQVQVTDKKDTSKTKIIVRGYGRCHWHADIFDETKEQIDKKSFKLVPLGGGRIKHDDKKRDIFIYGYSQAYGPAKHEDSKELIEKAFPGYTVSFSYDGY</sequence>
<keyword evidence="3" id="KW-0221">Differentiation</keyword>
<dbReference type="Pfam" id="PF05005">
    <property type="entry name" value="Ocnus"/>
    <property type="match status" value="1"/>
</dbReference>